<dbReference type="InterPro" id="IPR050173">
    <property type="entry name" value="ABC_transporter_C-like"/>
</dbReference>
<feature type="domain" description="ABC transmembrane type-1" evidence="13">
    <location>
        <begin position="848"/>
        <end position="1001"/>
    </location>
</feature>
<evidence type="ECO:0008006" key="16">
    <source>
        <dbReference type="Google" id="ProtNLM"/>
    </source>
</evidence>
<keyword evidence="6" id="KW-0067">ATP-binding</keyword>
<gene>
    <name evidence="14" type="ORF">PHYSODRAFT_338973</name>
</gene>
<dbReference type="GO" id="GO:0005524">
    <property type="term" value="F:ATP binding"/>
    <property type="evidence" value="ECO:0007669"/>
    <property type="project" value="UniProtKB-KW"/>
</dbReference>
<feature type="transmembrane region" description="Helical" evidence="10">
    <location>
        <begin position="125"/>
        <end position="145"/>
    </location>
</feature>
<dbReference type="PROSITE" id="PS50929">
    <property type="entry name" value="ABC_TM1F"/>
    <property type="match status" value="2"/>
</dbReference>
<evidence type="ECO:0000256" key="6">
    <source>
        <dbReference type="ARBA" id="ARBA00022840"/>
    </source>
</evidence>
<feature type="transmembrane region" description="Helical" evidence="10">
    <location>
        <begin position="165"/>
        <end position="189"/>
    </location>
</feature>
<dbReference type="FunFam" id="3.40.50.300:FF:000163">
    <property type="entry name" value="Multidrug resistance-associated protein member 4"/>
    <property type="match status" value="1"/>
</dbReference>
<dbReference type="InterPro" id="IPR003593">
    <property type="entry name" value="AAA+_ATPase"/>
</dbReference>
<evidence type="ECO:0000256" key="5">
    <source>
        <dbReference type="ARBA" id="ARBA00022741"/>
    </source>
</evidence>
<dbReference type="PANTHER" id="PTHR24223">
    <property type="entry name" value="ATP-BINDING CASSETTE SUB-FAMILY C"/>
    <property type="match status" value="1"/>
</dbReference>
<keyword evidence="5" id="KW-0547">Nucleotide-binding</keyword>
<evidence type="ECO:0000313" key="15">
    <source>
        <dbReference type="Proteomes" id="UP000002640"/>
    </source>
</evidence>
<accession>G5A4A4</accession>
<evidence type="ECO:0000256" key="7">
    <source>
        <dbReference type="ARBA" id="ARBA00022989"/>
    </source>
</evidence>
<feature type="domain" description="ABC transporter" evidence="12">
    <location>
        <begin position="1038"/>
        <end position="1272"/>
    </location>
</feature>
<dbReference type="Gene3D" id="3.40.50.300">
    <property type="entry name" value="P-loop containing nucleotide triphosphate hydrolases"/>
    <property type="match status" value="2"/>
</dbReference>
<name>G5A4A4_PHYSP</name>
<dbReference type="RefSeq" id="XP_009535170.1">
    <property type="nucleotide sequence ID" value="XM_009536875.1"/>
</dbReference>
<dbReference type="SMART" id="SM00382">
    <property type="entry name" value="AAA"/>
    <property type="match status" value="2"/>
</dbReference>
<dbReference type="GO" id="GO:0005774">
    <property type="term" value="C:vacuolar membrane"/>
    <property type="evidence" value="ECO:0007669"/>
    <property type="project" value="UniProtKB-SubCell"/>
</dbReference>
<dbReference type="Proteomes" id="UP000002640">
    <property type="component" value="Unassembled WGS sequence"/>
</dbReference>
<feature type="chain" id="PRO_5003472904" description="Multidrug resistance protein ABC superfamily" evidence="11">
    <location>
        <begin position="18"/>
        <end position="1280"/>
    </location>
</feature>
<evidence type="ECO:0000256" key="2">
    <source>
        <dbReference type="ARBA" id="ARBA00022448"/>
    </source>
</evidence>
<dbReference type="InterPro" id="IPR036640">
    <property type="entry name" value="ABC1_TM_sf"/>
</dbReference>
<feature type="transmembrane region" description="Helical" evidence="10">
    <location>
        <begin position="757"/>
        <end position="779"/>
    </location>
</feature>
<dbReference type="SUPFAM" id="SSF52540">
    <property type="entry name" value="P-loop containing nucleoside triphosphate hydrolases"/>
    <property type="match status" value="2"/>
</dbReference>
<dbReference type="OMA" id="QVTDAWT"/>
<dbReference type="InterPro" id="IPR044746">
    <property type="entry name" value="ABCC_6TM_D1"/>
</dbReference>
<keyword evidence="11" id="KW-0732">Signal</keyword>
<feature type="transmembrane region" description="Helical" evidence="10">
    <location>
        <begin position="944"/>
        <end position="965"/>
    </location>
</feature>
<dbReference type="SMR" id="G5A4A4"/>
<dbReference type="InterPro" id="IPR044726">
    <property type="entry name" value="ABCC_6TM_D2"/>
</dbReference>
<dbReference type="CDD" id="cd18579">
    <property type="entry name" value="ABC_6TM_ABCC_D1"/>
    <property type="match status" value="1"/>
</dbReference>
<evidence type="ECO:0000256" key="8">
    <source>
        <dbReference type="ARBA" id="ARBA00023136"/>
    </source>
</evidence>
<dbReference type="AlphaFoldDB" id="G5A4A4"/>
<dbReference type="KEGG" id="psoj:PHYSODRAFT_338973"/>
<proteinExistence type="predicted"/>
<dbReference type="GO" id="GO:0016887">
    <property type="term" value="F:ATP hydrolysis activity"/>
    <property type="evidence" value="ECO:0007669"/>
    <property type="project" value="InterPro"/>
</dbReference>
<feature type="domain" description="ABC transporter" evidence="12">
    <location>
        <begin position="458"/>
        <end position="686"/>
    </location>
</feature>
<dbReference type="FunFam" id="3.40.50.300:FF:000997">
    <property type="entry name" value="Multidrug resistance-associated protein 1"/>
    <property type="match status" value="1"/>
</dbReference>
<dbReference type="PROSITE" id="PS00211">
    <property type="entry name" value="ABC_TRANSPORTER_1"/>
    <property type="match status" value="2"/>
</dbReference>
<feature type="transmembrane region" description="Helical" evidence="10">
    <location>
        <begin position="369"/>
        <end position="390"/>
    </location>
</feature>
<dbReference type="PROSITE" id="PS50893">
    <property type="entry name" value="ABC_TRANSPORTER_2"/>
    <property type="match status" value="2"/>
</dbReference>
<dbReference type="GeneID" id="20647674"/>
<feature type="transmembrane region" description="Helical" evidence="10">
    <location>
        <begin position="243"/>
        <end position="260"/>
    </location>
</feature>
<dbReference type="SUPFAM" id="SSF90123">
    <property type="entry name" value="ABC transporter transmembrane region"/>
    <property type="match status" value="2"/>
</dbReference>
<dbReference type="InterPro" id="IPR017871">
    <property type="entry name" value="ABC_transporter-like_CS"/>
</dbReference>
<evidence type="ECO:0000313" key="14">
    <source>
        <dbReference type="EMBL" id="EGZ10309.1"/>
    </source>
</evidence>
<reference evidence="14 15" key="1">
    <citation type="journal article" date="2006" name="Science">
        <title>Phytophthora genome sequences uncover evolutionary origins and mechanisms of pathogenesis.</title>
        <authorList>
            <person name="Tyler B.M."/>
            <person name="Tripathy S."/>
            <person name="Zhang X."/>
            <person name="Dehal P."/>
            <person name="Jiang R.H."/>
            <person name="Aerts A."/>
            <person name="Arredondo F.D."/>
            <person name="Baxter L."/>
            <person name="Bensasson D."/>
            <person name="Beynon J.L."/>
            <person name="Chapman J."/>
            <person name="Damasceno C.M."/>
            <person name="Dorrance A.E."/>
            <person name="Dou D."/>
            <person name="Dickerman A.W."/>
            <person name="Dubchak I.L."/>
            <person name="Garbelotto M."/>
            <person name="Gijzen M."/>
            <person name="Gordon S.G."/>
            <person name="Govers F."/>
            <person name="Grunwald N.J."/>
            <person name="Huang W."/>
            <person name="Ivors K.L."/>
            <person name="Jones R.W."/>
            <person name="Kamoun S."/>
            <person name="Krampis K."/>
            <person name="Lamour K.H."/>
            <person name="Lee M.K."/>
            <person name="McDonald W.H."/>
            <person name="Medina M."/>
            <person name="Meijer H.J."/>
            <person name="Nordberg E.K."/>
            <person name="Maclean D.J."/>
            <person name="Ospina-Giraldo M.D."/>
            <person name="Morris P.F."/>
            <person name="Phuntumart V."/>
            <person name="Putnam N.H."/>
            <person name="Rash S."/>
            <person name="Rose J.K."/>
            <person name="Sakihama Y."/>
            <person name="Salamov A.A."/>
            <person name="Savidor A."/>
            <person name="Scheuring C.F."/>
            <person name="Smith B.M."/>
            <person name="Sobral B.W."/>
            <person name="Terry A."/>
            <person name="Torto-Alalibo T.A."/>
            <person name="Win J."/>
            <person name="Xu Z."/>
            <person name="Zhang H."/>
            <person name="Grigoriev I.V."/>
            <person name="Rokhsar D.S."/>
            <person name="Boore J.L."/>
        </authorList>
    </citation>
    <scope>NUCLEOTIDE SEQUENCE [LARGE SCALE GENOMIC DNA]</scope>
    <source>
        <strain evidence="14 15">P6497</strain>
    </source>
</reference>
<dbReference type="FunCoup" id="G5A4A4">
    <property type="interactions" value="3"/>
</dbReference>
<protein>
    <recommendedName>
        <fullName evidence="16">Multidrug resistance protein ABC superfamily</fullName>
    </recommendedName>
</protein>
<feature type="transmembrane region" description="Helical" evidence="10">
    <location>
        <begin position="799"/>
        <end position="825"/>
    </location>
</feature>
<comment type="subcellular location">
    <subcellularLocation>
        <location evidence="1">Vacuole membrane</location>
        <topology evidence="1">Multi-pass membrane protein</topology>
    </subcellularLocation>
</comment>
<evidence type="ECO:0000256" key="4">
    <source>
        <dbReference type="ARBA" id="ARBA00022737"/>
    </source>
</evidence>
<keyword evidence="15" id="KW-1185">Reference proteome</keyword>
<evidence type="ECO:0000259" key="13">
    <source>
        <dbReference type="PROSITE" id="PS50929"/>
    </source>
</evidence>
<dbReference type="CDD" id="cd03250">
    <property type="entry name" value="ABCC_MRP_domain1"/>
    <property type="match status" value="1"/>
</dbReference>
<feature type="transmembrane region" description="Helical" evidence="10">
    <location>
        <begin position="345"/>
        <end position="363"/>
    </location>
</feature>
<feature type="compositionally biased region" description="Basic and acidic residues" evidence="9">
    <location>
        <begin position="685"/>
        <end position="699"/>
    </location>
</feature>
<dbReference type="Pfam" id="PF00664">
    <property type="entry name" value="ABC_membrane"/>
    <property type="match status" value="2"/>
</dbReference>
<dbReference type="CDD" id="cd18580">
    <property type="entry name" value="ABC_6TM_ABCC_D2"/>
    <property type="match status" value="1"/>
</dbReference>
<keyword evidence="7 10" id="KW-1133">Transmembrane helix</keyword>
<dbReference type="InterPro" id="IPR003439">
    <property type="entry name" value="ABC_transporter-like_ATP-bd"/>
</dbReference>
<keyword evidence="8 10" id="KW-0472">Membrane</keyword>
<feature type="signal peptide" evidence="11">
    <location>
        <begin position="1"/>
        <end position="17"/>
    </location>
</feature>
<feature type="transmembrane region" description="Helical" evidence="10">
    <location>
        <begin position="846"/>
        <end position="873"/>
    </location>
</feature>
<feature type="domain" description="ABC transmembrane type-1" evidence="13">
    <location>
        <begin position="134"/>
        <end position="409"/>
    </location>
</feature>
<organism evidence="14 15">
    <name type="scientific">Phytophthora sojae (strain P6497)</name>
    <name type="common">Soybean stem and root rot agent</name>
    <name type="synonym">Phytophthora megasperma f. sp. glycines</name>
    <dbReference type="NCBI Taxonomy" id="1094619"/>
    <lineage>
        <taxon>Eukaryota</taxon>
        <taxon>Sar</taxon>
        <taxon>Stramenopiles</taxon>
        <taxon>Oomycota</taxon>
        <taxon>Peronosporomycetes</taxon>
        <taxon>Peronosporales</taxon>
        <taxon>Peronosporaceae</taxon>
        <taxon>Phytophthora</taxon>
    </lineage>
</organism>
<dbReference type="GO" id="GO:0140359">
    <property type="term" value="F:ABC-type transporter activity"/>
    <property type="evidence" value="ECO:0007669"/>
    <property type="project" value="InterPro"/>
</dbReference>
<feature type="region of interest" description="Disordered" evidence="9">
    <location>
        <begin position="685"/>
        <end position="706"/>
    </location>
</feature>
<sequence length="1280" mass="139209">MLLLLLLLLLLPSSHLPVDPVPRKCPSLSAPHGHLGALRGRASVSSARCAHQPAELGVAAVAAPGAVVPAARVPRRPPAASVSDLWPVCASDSVRALQRRLSAFYEPANPPPLAGTFLRVFRRPLLLVFANYGVYIAAMALQSYVAQALLDHLHGRPNVFRVSSGYALVALMAAVSVVAITCRNFAFFLSSRAGSNMRSLVMSCIFHKMLRLSSAARQQYTTGEVLTLMSVDAERVFSAMMQGPWLLVAPLGFVVCLALINVLFDAASALCGLAVLVVVLTLSVRQAKRISAIQRQLLPVVDERVKVTSEALQGVRVMKLYAWERCVAKRVQKIRATEVSLFRKLHACMVSSSVLLFLTPVFLSGSTMGLYVLLHSAISVTDAFTLVALVNICRAVVNEFTTALTALSQARSSFRRIDKFLASDEFKAPATCYQSLGDVGCISLRNARAEWPISTREMDDDDVSSSVVSSQVLSPDSSSTFALKGLSLNIEPGSLVMVVGAVGSGKSSFLNALLSEMTLREGELEVHGDISYVSQEPWIRNCSVKSNIVFESAFDAAKYESVLRASQLSLDLHALPNGDQTEIGERGINLSGGQKARVAIARAFYRWHDILILDGPLSAVDAHVAHAIFEESIVGLAANKTRLLVLNSHYDLLARADKIVDFQIVGDGTYDEVLANFPELRYENHHHGSETAEPKREPEPTEGDSATTMDMTSTQEATVLGEASPNAERLVRDEDRATGTVGGRIYRAYFDETGHNGILVLLVLVVVVYSVSQAMRVLVDWWQGFWASNMTQRGVDPSYSGTAFGMWYLGFIVVCTVVTLGRGIIMTEACVRSARNLHDDLTWRCLSVSLVVSAVSSYWICVAYLPLLLVFVFTGRYFNKTSREVKRLEGVSRSPVYNLFDETLAGLRTIRAFKMQQTFADLNEKVVNENTAAYFSYCAAGRWLAVRLDWLSVVVILVVLLYLVAAKGQISPVVAGISLTYSLMLTSTMQNTVRAVDSTDNAVMSVERLLHFRSIPVEEDSPACVPIDDSAWPSHGAIKFDNLCLKYRPELPLVLRGVSMSVAAGEKVGICGRAGAGKSSLMIALFRICEFHSGSVTIDGVDIQQVRLADLRRSLAIIPQAPVLFSGSIRENLDPLGVYSDADMWAVLQQVHLADTVTKWGAGLDFEVSEAGDNLSVGQRQLLCIGRALLKNSKIVVLDQATASVDSATDELIQTTIKQTFAEQTVLIIAHRINTILHCDKIAVMDAGREAEFAPPSELLARPSSAFAALMKRTASTLVA</sequence>
<dbReference type="InParanoid" id="G5A4A4"/>
<evidence type="ECO:0000259" key="12">
    <source>
        <dbReference type="PROSITE" id="PS50893"/>
    </source>
</evidence>
<dbReference type="InterPro" id="IPR027417">
    <property type="entry name" value="P-loop_NTPase"/>
</dbReference>
<evidence type="ECO:0000256" key="11">
    <source>
        <dbReference type="SAM" id="SignalP"/>
    </source>
</evidence>
<dbReference type="Gene3D" id="1.20.1560.10">
    <property type="entry name" value="ABC transporter type 1, transmembrane domain"/>
    <property type="match status" value="3"/>
</dbReference>
<dbReference type="PANTHER" id="PTHR24223:SF443">
    <property type="entry name" value="MULTIDRUG-RESISTANCE LIKE PROTEIN 1, ISOFORM I"/>
    <property type="match status" value="1"/>
</dbReference>
<keyword evidence="3 10" id="KW-0812">Transmembrane</keyword>
<keyword evidence="2" id="KW-0813">Transport</keyword>
<dbReference type="EMBL" id="JH159159">
    <property type="protein sequence ID" value="EGZ10309.1"/>
    <property type="molecule type" value="Genomic_DNA"/>
</dbReference>
<dbReference type="InterPro" id="IPR011527">
    <property type="entry name" value="ABC1_TM_dom"/>
</dbReference>
<dbReference type="Pfam" id="PF00005">
    <property type="entry name" value="ABC_tran"/>
    <property type="match status" value="2"/>
</dbReference>
<evidence type="ECO:0000256" key="9">
    <source>
        <dbReference type="SAM" id="MobiDB-lite"/>
    </source>
</evidence>
<dbReference type="CDD" id="cd03244">
    <property type="entry name" value="ABCC_MRP_domain2"/>
    <property type="match status" value="1"/>
</dbReference>
<evidence type="ECO:0000256" key="10">
    <source>
        <dbReference type="SAM" id="Phobius"/>
    </source>
</evidence>
<evidence type="ECO:0000256" key="3">
    <source>
        <dbReference type="ARBA" id="ARBA00022692"/>
    </source>
</evidence>
<evidence type="ECO:0000256" key="1">
    <source>
        <dbReference type="ARBA" id="ARBA00004128"/>
    </source>
</evidence>
<keyword evidence="4" id="KW-0677">Repeat</keyword>